<reference evidence="2 3" key="1">
    <citation type="journal article" date="2016" name="Mol. Biol. Evol.">
        <title>Comparative Genomics of Early-Diverging Mushroom-Forming Fungi Provides Insights into the Origins of Lignocellulose Decay Capabilities.</title>
        <authorList>
            <person name="Nagy L.G."/>
            <person name="Riley R."/>
            <person name="Tritt A."/>
            <person name="Adam C."/>
            <person name="Daum C."/>
            <person name="Floudas D."/>
            <person name="Sun H."/>
            <person name="Yadav J.S."/>
            <person name="Pangilinan J."/>
            <person name="Larsson K.H."/>
            <person name="Matsuura K."/>
            <person name="Barry K."/>
            <person name="Labutti K."/>
            <person name="Kuo R."/>
            <person name="Ohm R.A."/>
            <person name="Bhattacharya S.S."/>
            <person name="Shirouzu T."/>
            <person name="Yoshinaga Y."/>
            <person name="Martin F.M."/>
            <person name="Grigoriev I.V."/>
            <person name="Hibbett D.S."/>
        </authorList>
    </citation>
    <scope>NUCLEOTIDE SEQUENCE [LARGE SCALE GENOMIC DNA]</scope>
    <source>
        <strain evidence="2 3">TUFC12733</strain>
    </source>
</reference>
<evidence type="ECO:0000313" key="3">
    <source>
        <dbReference type="Proteomes" id="UP000076738"/>
    </source>
</evidence>
<dbReference type="AlphaFoldDB" id="A0A167I3E0"/>
<accession>A0A167I3E0</accession>
<sequence>MSLPLMLQGRPWELGADKYPPFWRSSRTKHLPIAPPTSPPARYKLRDPRVTYQPPNQN</sequence>
<feature type="region of interest" description="Disordered" evidence="1">
    <location>
        <begin position="25"/>
        <end position="58"/>
    </location>
</feature>
<gene>
    <name evidence="2" type="ORF">CALVIDRAFT_541066</name>
</gene>
<protein>
    <submittedName>
        <fullName evidence="2">Uncharacterized protein</fullName>
    </submittedName>
</protein>
<evidence type="ECO:0000313" key="2">
    <source>
        <dbReference type="EMBL" id="KZO92253.1"/>
    </source>
</evidence>
<keyword evidence="3" id="KW-1185">Reference proteome</keyword>
<proteinExistence type="predicted"/>
<organism evidence="2 3">
    <name type="scientific">Calocera viscosa (strain TUFC12733)</name>
    <dbReference type="NCBI Taxonomy" id="1330018"/>
    <lineage>
        <taxon>Eukaryota</taxon>
        <taxon>Fungi</taxon>
        <taxon>Dikarya</taxon>
        <taxon>Basidiomycota</taxon>
        <taxon>Agaricomycotina</taxon>
        <taxon>Dacrymycetes</taxon>
        <taxon>Dacrymycetales</taxon>
        <taxon>Dacrymycetaceae</taxon>
        <taxon>Calocera</taxon>
    </lineage>
</organism>
<dbReference type="Proteomes" id="UP000076738">
    <property type="component" value="Unassembled WGS sequence"/>
</dbReference>
<evidence type="ECO:0000256" key="1">
    <source>
        <dbReference type="SAM" id="MobiDB-lite"/>
    </source>
</evidence>
<dbReference type="EMBL" id="KV417312">
    <property type="protein sequence ID" value="KZO92253.1"/>
    <property type="molecule type" value="Genomic_DNA"/>
</dbReference>
<name>A0A167I3E0_CALVF</name>